<sequence>MIDRLRGRMARRLLAVAIIAVAAWSTLGAPQEWLANQVWPDGPAPWEKVTAVYFPDRNDKTAFRFAGEGLDNIQQCRDAVLELAATNQDPDLKRGSYDCAIGFYSSDDHTGHYRLTVSE</sequence>
<name>A0A2N3KS58_9PROT</name>
<dbReference type="RefSeq" id="WP_101267950.1">
    <property type="nucleotide sequence ID" value="NZ_NWTK01000009.1"/>
</dbReference>
<reference evidence="1 2" key="1">
    <citation type="submission" date="2017-09" db="EMBL/GenBank/DDBJ databases">
        <title>Biodiversity and function of Thalassospira species in the particle-attached aromatic-hydrocarbon-degrading consortia from the surface seawater of the South China Sea.</title>
        <authorList>
            <person name="Dong C."/>
            <person name="Liu R."/>
            <person name="Shao Z."/>
        </authorList>
    </citation>
    <scope>NUCLEOTIDE SEQUENCE [LARGE SCALE GENOMIC DNA]</scope>
    <source>
        <strain evidence="1 2">CSC1P2</strain>
    </source>
</reference>
<proteinExistence type="predicted"/>
<dbReference type="Proteomes" id="UP000233597">
    <property type="component" value="Unassembled WGS sequence"/>
</dbReference>
<dbReference type="AlphaFoldDB" id="A0A2N3KS58"/>
<evidence type="ECO:0000313" key="2">
    <source>
        <dbReference type="Proteomes" id="UP000233597"/>
    </source>
</evidence>
<accession>A0A2N3KS58</accession>
<gene>
    <name evidence="1" type="ORF">COO20_14975</name>
</gene>
<evidence type="ECO:0000313" key="1">
    <source>
        <dbReference type="EMBL" id="PKR53391.1"/>
    </source>
</evidence>
<dbReference type="EMBL" id="NWTK01000009">
    <property type="protein sequence ID" value="PKR53391.1"/>
    <property type="molecule type" value="Genomic_DNA"/>
</dbReference>
<comment type="caution">
    <text evidence="1">The sequence shown here is derived from an EMBL/GenBank/DDBJ whole genome shotgun (WGS) entry which is preliminary data.</text>
</comment>
<organism evidence="1 2">
    <name type="scientific">Thalassospira marina</name>
    <dbReference type="NCBI Taxonomy" id="2048283"/>
    <lineage>
        <taxon>Bacteria</taxon>
        <taxon>Pseudomonadati</taxon>
        <taxon>Pseudomonadota</taxon>
        <taxon>Alphaproteobacteria</taxon>
        <taxon>Rhodospirillales</taxon>
        <taxon>Thalassospiraceae</taxon>
        <taxon>Thalassospira</taxon>
    </lineage>
</organism>
<protein>
    <submittedName>
        <fullName evidence="1">Uncharacterized protein</fullName>
    </submittedName>
</protein>
<dbReference type="OrthoDB" id="7365953at2"/>